<dbReference type="GO" id="GO:0005886">
    <property type="term" value="C:plasma membrane"/>
    <property type="evidence" value="ECO:0007669"/>
    <property type="project" value="UniProtKB-SubCell"/>
</dbReference>
<evidence type="ECO:0000259" key="7">
    <source>
        <dbReference type="PROSITE" id="PS50893"/>
    </source>
</evidence>
<keyword evidence="5 8" id="KW-0067">ATP-binding</keyword>
<dbReference type="InterPro" id="IPR050166">
    <property type="entry name" value="ABC_transporter_ATP-bind"/>
</dbReference>
<evidence type="ECO:0000256" key="6">
    <source>
        <dbReference type="ARBA" id="ARBA00023136"/>
    </source>
</evidence>
<dbReference type="PANTHER" id="PTHR42788:SF7">
    <property type="entry name" value="NITRATE ABC TRANSPORTER ATP-BINDING PROTEIN"/>
    <property type="match status" value="1"/>
</dbReference>
<dbReference type="InterPro" id="IPR027417">
    <property type="entry name" value="P-loop_NTPase"/>
</dbReference>
<evidence type="ECO:0000256" key="4">
    <source>
        <dbReference type="ARBA" id="ARBA00022741"/>
    </source>
</evidence>
<proteinExistence type="predicted"/>
<dbReference type="GO" id="GO:0016887">
    <property type="term" value="F:ATP hydrolysis activity"/>
    <property type="evidence" value="ECO:0007669"/>
    <property type="project" value="InterPro"/>
</dbReference>
<dbReference type="Pfam" id="PF00005">
    <property type="entry name" value="ABC_tran"/>
    <property type="match status" value="1"/>
</dbReference>
<name>A0A098LPB3_9FLAO</name>
<organism evidence="8 9">
    <name type="scientific">Jejuia pallidilutea</name>
    <dbReference type="NCBI Taxonomy" id="504487"/>
    <lineage>
        <taxon>Bacteria</taxon>
        <taxon>Pseudomonadati</taxon>
        <taxon>Bacteroidota</taxon>
        <taxon>Flavobacteriia</taxon>
        <taxon>Flavobacteriales</taxon>
        <taxon>Flavobacteriaceae</taxon>
        <taxon>Jejuia</taxon>
    </lineage>
</organism>
<dbReference type="InterPro" id="IPR017871">
    <property type="entry name" value="ABC_transporter-like_CS"/>
</dbReference>
<dbReference type="NCBIfam" id="TIGR01184">
    <property type="entry name" value="ntrCD"/>
    <property type="match status" value="1"/>
</dbReference>
<protein>
    <submittedName>
        <fullName evidence="8">Nitrate ABC transporter ATP-binding protein</fullName>
    </submittedName>
</protein>
<dbReference type="InterPro" id="IPR003593">
    <property type="entry name" value="AAA+_ATPase"/>
</dbReference>
<keyword evidence="2" id="KW-0813">Transport</keyword>
<evidence type="ECO:0000256" key="5">
    <source>
        <dbReference type="ARBA" id="ARBA00022840"/>
    </source>
</evidence>
<dbReference type="GO" id="GO:0005524">
    <property type="term" value="F:ATP binding"/>
    <property type="evidence" value="ECO:0007669"/>
    <property type="project" value="UniProtKB-KW"/>
</dbReference>
<dbReference type="Proteomes" id="UP000030184">
    <property type="component" value="Unassembled WGS sequence"/>
</dbReference>
<evidence type="ECO:0000256" key="3">
    <source>
        <dbReference type="ARBA" id="ARBA00022475"/>
    </source>
</evidence>
<keyword evidence="9" id="KW-1185">Reference proteome</keyword>
<comment type="caution">
    <text evidence="8">The sequence shown here is derived from an EMBL/GenBank/DDBJ whole genome shotgun (WGS) entry which is preliminary data.</text>
</comment>
<dbReference type="GO" id="GO:0015112">
    <property type="term" value="F:nitrate transmembrane transporter activity"/>
    <property type="evidence" value="ECO:0007669"/>
    <property type="project" value="InterPro"/>
</dbReference>
<feature type="domain" description="ABC transporter" evidence="7">
    <location>
        <begin position="35"/>
        <end position="268"/>
    </location>
</feature>
<keyword evidence="4" id="KW-0547">Nucleotide-binding</keyword>
<sequence length="285" mass="32060">MLTNLDKHQVMSTIITDTAKTKGYNGIFPSNEVMLDLKDLKKVYPTPKGDYVVLEHLNLQIRKEEFVTIIGHSGCGKTTMLSMIAGLNPISGGNISVLGKHIKGPGPDRGVIFQAPSLMPWMTALQNVMLGVNQVFPHATKGQRNDIAKYYLQKVGLEDAFNKRASDLSQGMQQRVGIARAFAIKPKVLLLDEPFGMLDSLTRGELQDILIEIWNKEKITAVMITHDVDEAIFLADRVVMMTSGPRAKIGDVLDIEFERPRTRKAVLEHDDYYKYRKHLIDFLEH</sequence>
<dbReference type="CDD" id="cd03293">
    <property type="entry name" value="ABC_NrtD_SsuB_transporters"/>
    <property type="match status" value="1"/>
</dbReference>
<evidence type="ECO:0000313" key="8">
    <source>
        <dbReference type="EMBL" id="GAL88726.1"/>
    </source>
</evidence>
<dbReference type="PROSITE" id="PS00211">
    <property type="entry name" value="ABC_TRANSPORTER_1"/>
    <property type="match status" value="1"/>
</dbReference>
<dbReference type="EMBL" id="BBNY01000004">
    <property type="protein sequence ID" value="GAL88726.1"/>
    <property type="molecule type" value="Genomic_DNA"/>
</dbReference>
<dbReference type="Gene3D" id="3.40.50.300">
    <property type="entry name" value="P-loop containing nucleotide triphosphate hydrolases"/>
    <property type="match status" value="1"/>
</dbReference>
<reference evidence="9" key="1">
    <citation type="journal article" date="2014" name="Genome Announc.">
        <title>Draft Genome Sequence of Marine Flavobacterium Jejuia pallidilutea Strain 11shimoA1 and Pigmentation Mutants.</title>
        <authorList>
            <person name="Takatani N."/>
            <person name="Nakanishi M."/>
            <person name="Meirelles P."/>
            <person name="Mino S."/>
            <person name="Suda W."/>
            <person name="Oshima K."/>
            <person name="Hattori M."/>
            <person name="Ohkuma M."/>
            <person name="Hosokawa M."/>
            <person name="Miyashita K."/>
            <person name="Thompson F.L."/>
            <person name="Niwa A."/>
            <person name="Sawabe T."/>
            <person name="Sawabe T."/>
        </authorList>
    </citation>
    <scope>NUCLEOTIDE SEQUENCE [LARGE SCALE GENOMIC DNA]</scope>
    <source>
        <strain evidence="9">JCM 19538</strain>
    </source>
</reference>
<keyword evidence="3" id="KW-1003">Cell membrane</keyword>
<dbReference type="PANTHER" id="PTHR42788">
    <property type="entry name" value="TAURINE IMPORT ATP-BINDING PROTEIN-RELATED"/>
    <property type="match status" value="1"/>
</dbReference>
<dbReference type="InterPro" id="IPR003439">
    <property type="entry name" value="ABC_transporter-like_ATP-bd"/>
</dbReference>
<accession>A0A098LPB3</accession>
<gene>
    <name evidence="8" type="ORF">JCM19538_1161</name>
</gene>
<keyword evidence="6" id="KW-0472">Membrane</keyword>
<dbReference type="PROSITE" id="PS50893">
    <property type="entry name" value="ABC_TRANSPORTER_2"/>
    <property type="match status" value="1"/>
</dbReference>
<evidence type="ECO:0000256" key="2">
    <source>
        <dbReference type="ARBA" id="ARBA00022448"/>
    </source>
</evidence>
<evidence type="ECO:0000256" key="1">
    <source>
        <dbReference type="ARBA" id="ARBA00004202"/>
    </source>
</evidence>
<dbReference type="AlphaFoldDB" id="A0A098LPB3"/>
<dbReference type="SMART" id="SM00382">
    <property type="entry name" value="AAA"/>
    <property type="match status" value="1"/>
</dbReference>
<comment type="subcellular location">
    <subcellularLocation>
        <location evidence="1">Cell membrane</location>
        <topology evidence="1">Peripheral membrane protein</topology>
    </subcellularLocation>
</comment>
<evidence type="ECO:0000313" key="9">
    <source>
        <dbReference type="Proteomes" id="UP000030184"/>
    </source>
</evidence>
<dbReference type="InterPro" id="IPR005890">
    <property type="entry name" value="NO3_transporter_ATP-bd-like"/>
</dbReference>
<dbReference type="SUPFAM" id="SSF52540">
    <property type="entry name" value="P-loop containing nucleoside triphosphate hydrolases"/>
    <property type="match status" value="1"/>
</dbReference>